<dbReference type="PANTHER" id="PTHR32099:SF51">
    <property type="entry name" value="CYSTEINE-RICH RECEPTOR-LIKE PROTEIN KINASE 25 ISOFORM X1"/>
    <property type="match status" value="1"/>
</dbReference>
<dbReference type="PANTHER" id="PTHR32099">
    <property type="entry name" value="CYSTEINE-RICH REPEAT SECRETORY PROTEIN"/>
    <property type="match status" value="1"/>
</dbReference>
<dbReference type="EMBL" id="PKMF04000781">
    <property type="protein sequence ID" value="KAK7819451.1"/>
    <property type="molecule type" value="Genomic_DNA"/>
</dbReference>
<dbReference type="Proteomes" id="UP000237347">
    <property type="component" value="Unassembled WGS sequence"/>
</dbReference>
<evidence type="ECO:0000313" key="6">
    <source>
        <dbReference type="Proteomes" id="UP000237347"/>
    </source>
</evidence>
<sequence>MMIDPMKILFNSLTVWKVSGFDQVQRTMMASLISQAASGDSLRKFAAGNMSAPDNETMYALVQCTPDLDELDCTKCLRQAAGAFASCCSRKWGGRVLTPSCTLRYETYSFCNPTADTLVVPAPPPPSTPPVLYPPLPARDMAT</sequence>
<dbReference type="InterPro" id="IPR038408">
    <property type="entry name" value="GNK2_sf"/>
</dbReference>
<evidence type="ECO:0000313" key="5">
    <source>
        <dbReference type="EMBL" id="KAK7819451.1"/>
    </source>
</evidence>
<evidence type="ECO:0000259" key="4">
    <source>
        <dbReference type="PROSITE" id="PS51473"/>
    </source>
</evidence>
<dbReference type="GO" id="GO:0016301">
    <property type="term" value="F:kinase activity"/>
    <property type="evidence" value="ECO:0007669"/>
    <property type="project" value="UniProtKB-KW"/>
</dbReference>
<dbReference type="Pfam" id="PF01657">
    <property type="entry name" value="Stress-antifung"/>
    <property type="match status" value="1"/>
</dbReference>
<dbReference type="InterPro" id="IPR002902">
    <property type="entry name" value="GNK2"/>
</dbReference>
<keyword evidence="6" id="KW-1185">Reference proteome</keyword>
<dbReference type="PROSITE" id="PS51473">
    <property type="entry name" value="GNK2"/>
    <property type="match status" value="1"/>
</dbReference>
<keyword evidence="1" id="KW-0732">Signal</keyword>
<organism evidence="5 6">
    <name type="scientific">Quercus suber</name>
    <name type="common">Cork oak</name>
    <dbReference type="NCBI Taxonomy" id="58331"/>
    <lineage>
        <taxon>Eukaryota</taxon>
        <taxon>Viridiplantae</taxon>
        <taxon>Streptophyta</taxon>
        <taxon>Embryophyta</taxon>
        <taxon>Tracheophyta</taxon>
        <taxon>Spermatophyta</taxon>
        <taxon>Magnoliopsida</taxon>
        <taxon>eudicotyledons</taxon>
        <taxon>Gunneridae</taxon>
        <taxon>Pentapetalae</taxon>
        <taxon>rosids</taxon>
        <taxon>fabids</taxon>
        <taxon>Fagales</taxon>
        <taxon>Fagaceae</taxon>
        <taxon>Quercus</taxon>
    </lineage>
</organism>
<feature type="domain" description="Gnk2-homologous" evidence="4">
    <location>
        <begin position="3"/>
        <end position="110"/>
    </location>
</feature>
<evidence type="ECO:0000256" key="2">
    <source>
        <dbReference type="ARBA" id="ARBA00022737"/>
    </source>
</evidence>
<dbReference type="FunFam" id="3.30.430.20:FF:000002">
    <property type="entry name" value="Cysteine-rich receptor-like protein kinase 10"/>
    <property type="match status" value="1"/>
</dbReference>
<dbReference type="CDD" id="cd23509">
    <property type="entry name" value="Gnk2-like"/>
    <property type="match status" value="1"/>
</dbReference>
<comment type="caution">
    <text evidence="5">The sequence shown here is derived from an EMBL/GenBank/DDBJ whole genome shotgun (WGS) entry which is preliminary data.</text>
</comment>
<accession>A0AAW0IYU9</accession>
<reference evidence="5 6" key="1">
    <citation type="journal article" date="2018" name="Sci. Data">
        <title>The draft genome sequence of cork oak.</title>
        <authorList>
            <person name="Ramos A.M."/>
            <person name="Usie A."/>
            <person name="Barbosa P."/>
            <person name="Barros P.M."/>
            <person name="Capote T."/>
            <person name="Chaves I."/>
            <person name="Simoes F."/>
            <person name="Abreu I."/>
            <person name="Carrasquinho I."/>
            <person name="Faro C."/>
            <person name="Guimaraes J.B."/>
            <person name="Mendonca D."/>
            <person name="Nobrega F."/>
            <person name="Rodrigues L."/>
            <person name="Saibo N.J.M."/>
            <person name="Varela M.C."/>
            <person name="Egas C."/>
            <person name="Matos J."/>
            <person name="Miguel C.M."/>
            <person name="Oliveira M.M."/>
            <person name="Ricardo C.P."/>
            <person name="Goncalves S."/>
        </authorList>
    </citation>
    <scope>NUCLEOTIDE SEQUENCE [LARGE SCALE GENOMIC DNA]</scope>
    <source>
        <strain evidence="6">cv. HL8</strain>
    </source>
</reference>
<evidence type="ECO:0000256" key="3">
    <source>
        <dbReference type="SAM" id="MobiDB-lite"/>
    </source>
</evidence>
<protein>
    <submittedName>
        <fullName evidence="5">Cysteine-rich receptor-like protein kinase 26</fullName>
    </submittedName>
</protein>
<feature type="region of interest" description="Disordered" evidence="3">
    <location>
        <begin position="122"/>
        <end position="143"/>
    </location>
</feature>
<dbReference type="AlphaFoldDB" id="A0AAW0IYU9"/>
<name>A0AAW0IYU9_QUESU</name>
<feature type="compositionally biased region" description="Pro residues" evidence="3">
    <location>
        <begin position="122"/>
        <end position="137"/>
    </location>
</feature>
<keyword evidence="2" id="KW-0677">Repeat</keyword>
<proteinExistence type="predicted"/>
<dbReference type="Gene3D" id="3.30.430.20">
    <property type="entry name" value="Gnk2 domain, C-X8-C-X2-C motif"/>
    <property type="match status" value="1"/>
</dbReference>
<evidence type="ECO:0000256" key="1">
    <source>
        <dbReference type="ARBA" id="ARBA00022729"/>
    </source>
</evidence>
<gene>
    <name evidence="5" type="primary">CRK26_2</name>
    <name evidence="5" type="ORF">CFP56_040276</name>
</gene>